<evidence type="ECO:0000313" key="10">
    <source>
        <dbReference type="Proteomes" id="UP001596097"/>
    </source>
</evidence>
<evidence type="ECO:0000256" key="8">
    <source>
        <dbReference type="SAM" id="Phobius"/>
    </source>
</evidence>
<keyword evidence="7 8" id="KW-0472">Membrane</keyword>
<feature type="transmembrane region" description="Helical" evidence="8">
    <location>
        <begin position="12"/>
        <end position="32"/>
    </location>
</feature>
<feature type="transmembrane region" description="Helical" evidence="8">
    <location>
        <begin position="231"/>
        <end position="256"/>
    </location>
</feature>
<dbReference type="Pfam" id="PF01554">
    <property type="entry name" value="MatE"/>
    <property type="match status" value="2"/>
</dbReference>
<feature type="transmembrane region" description="Helical" evidence="8">
    <location>
        <begin position="44"/>
        <end position="67"/>
    </location>
</feature>
<proteinExistence type="inferred from homology"/>
<feature type="transmembrane region" description="Helical" evidence="8">
    <location>
        <begin position="344"/>
        <end position="366"/>
    </location>
</feature>
<name>A0ABW1QJN1_9ACTN</name>
<keyword evidence="3" id="KW-0813">Transport</keyword>
<feature type="transmembrane region" description="Helical" evidence="8">
    <location>
        <begin position="268"/>
        <end position="290"/>
    </location>
</feature>
<feature type="transmembrane region" description="Helical" evidence="8">
    <location>
        <begin position="131"/>
        <end position="150"/>
    </location>
</feature>
<dbReference type="PIRSF" id="PIRSF006603">
    <property type="entry name" value="DinF"/>
    <property type="match status" value="1"/>
</dbReference>
<feature type="transmembrane region" description="Helical" evidence="8">
    <location>
        <begin position="405"/>
        <end position="424"/>
    </location>
</feature>
<keyword evidence="4" id="KW-1003">Cell membrane</keyword>
<feature type="transmembrane region" description="Helical" evidence="8">
    <location>
        <begin position="311"/>
        <end position="332"/>
    </location>
</feature>
<comment type="similarity">
    <text evidence="2">Belongs to the multi antimicrobial extrusion (MATE) (TC 2.A.66.1) family.</text>
</comment>
<dbReference type="Proteomes" id="UP001596097">
    <property type="component" value="Unassembled WGS sequence"/>
</dbReference>
<comment type="caution">
    <text evidence="9">The sequence shown here is derived from an EMBL/GenBank/DDBJ whole genome shotgun (WGS) entry which is preliminary data.</text>
</comment>
<evidence type="ECO:0000256" key="2">
    <source>
        <dbReference type="ARBA" id="ARBA00010199"/>
    </source>
</evidence>
<accession>A0ABW1QJN1</accession>
<dbReference type="RefSeq" id="WP_228552741.1">
    <property type="nucleotide sequence ID" value="NZ_JBHSQL010000002.1"/>
</dbReference>
<keyword evidence="5 8" id="KW-0812">Transmembrane</keyword>
<feature type="transmembrane region" description="Helical" evidence="8">
    <location>
        <begin position="93"/>
        <end position="119"/>
    </location>
</feature>
<dbReference type="InterPro" id="IPR048279">
    <property type="entry name" value="MdtK-like"/>
</dbReference>
<dbReference type="EMBL" id="JBHSQL010000002">
    <property type="protein sequence ID" value="MFC6148500.1"/>
    <property type="molecule type" value="Genomic_DNA"/>
</dbReference>
<evidence type="ECO:0000256" key="3">
    <source>
        <dbReference type="ARBA" id="ARBA00022448"/>
    </source>
</evidence>
<organism evidence="9 10">
    <name type="scientific">Mumia xiangluensis</name>
    <dbReference type="NCBI Taxonomy" id="1678900"/>
    <lineage>
        <taxon>Bacteria</taxon>
        <taxon>Bacillati</taxon>
        <taxon>Actinomycetota</taxon>
        <taxon>Actinomycetes</taxon>
        <taxon>Propionibacteriales</taxon>
        <taxon>Nocardioidaceae</taxon>
        <taxon>Mumia</taxon>
    </lineage>
</organism>
<evidence type="ECO:0000256" key="6">
    <source>
        <dbReference type="ARBA" id="ARBA00022989"/>
    </source>
</evidence>
<evidence type="ECO:0000256" key="7">
    <source>
        <dbReference type="ARBA" id="ARBA00023136"/>
    </source>
</evidence>
<evidence type="ECO:0000256" key="4">
    <source>
        <dbReference type="ARBA" id="ARBA00022475"/>
    </source>
</evidence>
<comment type="subcellular location">
    <subcellularLocation>
        <location evidence="1">Cell membrane</location>
        <topology evidence="1">Multi-pass membrane protein</topology>
    </subcellularLocation>
</comment>
<feature type="transmembrane region" description="Helical" evidence="8">
    <location>
        <begin position="378"/>
        <end position="399"/>
    </location>
</feature>
<sequence length="436" mass="44726">MRWHLDARDREIFRISVPAFAALVSEPLMLAADTAIIGHLGTDPLAGLALASTVLQTFVGLCVFLAYGTTASVGRHIGAGDLRGAMTTGMSGVWLAVIIGALAAVVAGAGASLLIGAFGADDAVTDQGVTYLVWAAPGIPAMLVVLAATGVLRGMQDLKTPLYTVVVANIVNVLLNLALVYGLDMGIRGAAIGTTVAQLGSGVFLAYVVVRAVRAQHAPVRPQRSGIHEAARAGVALVVRTLTLRAALLIATAVAATMGSAALAAHQIAVTIVTILAFALDAIAIAGQTLTGRSLGAGDIAGTRSTTRRMIGWGVVSGIVAAVLLLASAPWLPDLFTSDEDVRHLLIGALVVIALTQPISGVVFVLDGVLIGAGDGAYLAWAGVVTLVAYAPLAVAVWLLGGGLVWLWIAYAAFMVARMVTLVLRERTDRWMVVGA</sequence>
<protein>
    <submittedName>
        <fullName evidence="9">MATE family efflux transporter</fullName>
    </submittedName>
</protein>
<keyword evidence="6 8" id="KW-1133">Transmembrane helix</keyword>
<feature type="transmembrane region" description="Helical" evidence="8">
    <location>
        <begin position="189"/>
        <end position="210"/>
    </location>
</feature>
<evidence type="ECO:0000256" key="5">
    <source>
        <dbReference type="ARBA" id="ARBA00022692"/>
    </source>
</evidence>
<dbReference type="InterPro" id="IPR002528">
    <property type="entry name" value="MATE_fam"/>
</dbReference>
<reference evidence="10" key="1">
    <citation type="journal article" date="2019" name="Int. J. Syst. Evol. Microbiol.">
        <title>The Global Catalogue of Microorganisms (GCM) 10K type strain sequencing project: providing services to taxonomists for standard genome sequencing and annotation.</title>
        <authorList>
            <consortium name="The Broad Institute Genomics Platform"/>
            <consortium name="The Broad Institute Genome Sequencing Center for Infectious Disease"/>
            <person name="Wu L."/>
            <person name="Ma J."/>
        </authorList>
    </citation>
    <scope>NUCLEOTIDE SEQUENCE [LARGE SCALE GENOMIC DNA]</scope>
    <source>
        <strain evidence="10">CGMCC 4.7198</strain>
    </source>
</reference>
<evidence type="ECO:0000256" key="1">
    <source>
        <dbReference type="ARBA" id="ARBA00004651"/>
    </source>
</evidence>
<gene>
    <name evidence="9" type="ORF">ACFPYK_03765</name>
</gene>
<keyword evidence="10" id="KW-1185">Reference proteome</keyword>
<evidence type="ECO:0000313" key="9">
    <source>
        <dbReference type="EMBL" id="MFC6148500.1"/>
    </source>
</evidence>
<dbReference type="InterPro" id="IPR044644">
    <property type="entry name" value="DinF-like"/>
</dbReference>
<dbReference type="PANTHER" id="PTHR42893">
    <property type="entry name" value="PROTEIN DETOXIFICATION 44, CHLOROPLASTIC-RELATED"/>
    <property type="match status" value="1"/>
</dbReference>
<dbReference type="PANTHER" id="PTHR42893:SF46">
    <property type="entry name" value="PROTEIN DETOXIFICATION 44, CHLOROPLASTIC"/>
    <property type="match status" value="1"/>
</dbReference>
<dbReference type="NCBIfam" id="TIGR00797">
    <property type="entry name" value="matE"/>
    <property type="match status" value="1"/>
</dbReference>
<dbReference type="CDD" id="cd13136">
    <property type="entry name" value="MATE_DinF_like"/>
    <property type="match status" value="1"/>
</dbReference>
<feature type="transmembrane region" description="Helical" evidence="8">
    <location>
        <begin position="162"/>
        <end position="183"/>
    </location>
</feature>